<name>A0AAU6W174_9VIRU</name>
<evidence type="ECO:0000313" key="1">
    <source>
        <dbReference type="EMBL" id="XAI70275.1"/>
    </source>
</evidence>
<protein>
    <submittedName>
        <fullName evidence="1">Uncharacterized protein</fullName>
    </submittedName>
</protein>
<accession>A0AAU6W174</accession>
<dbReference type="EMBL" id="PP179320">
    <property type="protein sequence ID" value="XAI70275.1"/>
    <property type="molecule type" value="Genomic_DNA"/>
</dbReference>
<reference evidence="1" key="1">
    <citation type="journal article" date="2024" name="J. Gen. Virol.">
        <title>Novel phages of Pseudomonas syringae unveil numerous potential auxiliary metabolic genes.</title>
        <authorList>
            <person name="Feltin C."/>
            <person name="Garneau J.R."/>
            <person name="Morris C.E."/>
            <person name="Berard A."/>
            <person name="Torres-Barcelo C."/>
        </authorList>
    </citation>
    <scope>NUCLEOTIDE SEQUENCE</scope>
</reference>
<organism evidence="1">
    <name type="scientific">Pseudomonas phage Drael01</name>
    <dbReference type="NCBI Taxonomy" id="3138533"/>
    <lineage>
        <taxon>Viruses</taxon>
    </lineage>
</organism>
<sequence>MSRVYKVELIDAYTGHAQVKQHTCDDVQIKPDSIKFLNGKGAAAAVVAYYPANRVMSIVEVTA</sequence>
<gene>
    <name evidence="1" type="ORF">Drael01_00045</name>
</gene>
<proteinExistence type="predicted"/>